<dbReference type="InterPro" id="IPR011990">
    <property type="entry name" value="TPR-like_helical_dom_sf"/>
</dbReference>
<dbReference type="EMBL" id="HBEM01007392">
    <property type="protein sequence ID" value="CAD8438980.1"/>
    <property type="molecule type" value="Transcribed_RNA"/>
</dbReference>
<accession>A0A7S0CZJ3</accession>
<feature type="repeat" description="PPR" evidence="2">
    <location>
        <begin position="32"/>
        <end position="66"/>
    </location>
</feature>
<proteinExistence type="predicted"/>
<protein>
    <recommendedName>
        <fullName evidence="4">Pentacotripeptide-repeat region of PRORP domain-containing protein</fullName>
    </recommendedName>
</protein>
<dbReference type="PROSITE" id="PS51375">
    <property type="entry name" value="PPR"/>
    <property type="match status" value="1"/>
</dbReference>
<dbReference type="Pfam" id="PF13812">
    <property type="entry name" value="PPR_3"/>
    <property type="match status" value="1"/>
</dbReference>
<keyword evidence="1" id="KW-0677">Repeat</keyword>
<dbReference type="PANTHER" id="PTHR47447:SF17">
    <property type="entry name" value="OS12G0638900 PROTEIN"/>
    <property type="match status" value="1"/>
</dbReference>
<reference evidence="3" key="1">
    <citation type="submission" date="2021-01" db="EMBL/GenBank/DDBJ databases">
        <authorList>
            <person name="Corre E."/>
            <person name="Pelletier E."/>
            <person name="Niang G."/>
            <person name="Scheremetjew M."/>
            <person name="Finn R."/>
            <person name="Kale V."/>
            <person name="Holt S."/>
            <person name="Cochrane G."/>
            <person name="Meng A."/>
            <person name="Brown T."/>
            <person name="Cohen L."/>
        </authorList>
    </citation>
    <scope>NUCLEOTIDE SEQUENCE</scope>
    <source>
        <strain evidence="3">CCMP2058</strain>
    </source>
</reference>
<sequence>MWREIVLKGQNVAWQKLLQLWEEMASSGVRKDAASYHQVISTLISRGQWLRASILFEEMEKTRIPPKTDTIPYAVTAYSRLGYHNRSMKILEKWENMEKAESISQNIQRRIMEDLLLKPEIPLPQTPSPRTPKRDSISARDMRLVVKASRSWKTALTMLKTLGDQPGAYGAVARECAIGSAWATALRLLKECQKRGETYAYEEVMGGFAIAKSLQGSMATFSAARAAGLRLGLSTYSLLLTTCQRARQWLASLNVLNRMDIEGVRRNTKVFSIAMRALAQGRQWRRSLGLFAQMGSIGLRRDHVAFAAAMEACRQGNRQAMEWVEEQMRDDRDEEDPSKLEGFS</sequence>
<evidence type="ECO:0000313" key="3">
    <source>
        <dbReference type="EMBL" id="CAD8438980.1"/>
    </source>
</evidence>
<dbReference type="Gene3D" id="1.25.40.10">
    <property type="entry name" value="Tetratricopeptide repeat domain"/>
    <property type="match status" value="2"/>
</dbReference>
<name>A0A7S0CZJ3_9EUKA</name>
<organism evidence="3">
    <name type="scientific">Amorphochlora amoebiformis</name>
    <dbReference type="NCBI Taxonomy" id="1561963"/>
    <lineage>
        <taxon>Eukaryota</taxon>
        <taxon>Sar</taxon>
        <taxon>Rhizaria</taxon>
        <taxon>Cercozoa</taxon>
        <taxon>Chlorarachniophyceae</taxon>
        <taxon>Amorphochlora</taxon>
    </lineage>
</organism>
<evidence type="ECO:0000256" key="1">
    <source>
        <dbReference type="ARBA" id="ARBA00022737"/>
    </source>
</evidence>
<gene>
    <name evidence="3" type="ORF">LAMO00422_LOCUS5169</name>
</gene>
<evidence type="ECO:0008006" key="4">
    <source>
        <dbReference type="Google" id="ProtNLM"/>
    </source>
</evidence>
<dbReference type="AlphaFoldDB" id="A0A7S0CZJ3"/>
<dbReference type="InterPro" id="IPR002885">
    <property type="entry name" value="PPR_rpt"/>
</dbReference>
<dbReference type="PANTHER" id="PTHR47447">
    <property type="entry name" value="OS03G0856100 PROTEIN"/>
    <property type="match status" value="1"/>
</dbReference>
<evidence type="ECO:0000256" key="2">
    <source>
        <dbReference type="PROSITE-ProRule" id="PRU00708"/>
    </source>
</evidence>